<dbReference type="AlphaFoldDB" id="A0A2Z6RVD8"/>
<gene>
    <name evidence="1" type="ORF">RclHR1_06700005</name>
</gene>
<accession>A0A2Z6RVD8</accession>
<keyword evidence="2" id="KW-1185">Reference proteome</keyword>
<proteinExistence type="predicted"/>
<evidence type="ECO:0000313" key="1">
    <source>
        <dbReference type="EMBL" id="GBC06241.1"/>
    </source>
</evidence>
<sequence length="547" mass="63859">MCNLKRKRKILKSNTKNMAATLPELCLHLILKELERDWKARYTCILINRHWCISAVPELWKDPFSFCLESGQKERYVQLMDSYIKCLSQEFQKSIGLDSTVKAVFNYTSFLRKIWLNDICTTIKVWLDSKILEETVKVSALLEKKTVFMIFKALCENLIINSTCIEGIYLIEHQIINIFELTQAEENLSNITCLSCIIEGDKVGYLPTLLLSASKILTNLKEITIIWINDNTPLDLCVKNMAQLIKNQRRLEDITISCLDSDFPIIWKSVLEHRNVLTNLYLNLIHFNETDPFPLHELSIFSNLQQLEITYCNNFKFSIDEIDLSSSFQKLNKISIIMDEGKEIPLGFIKVLLKQSNEKIKELTLLTLTLSFGDPKTKDILSCCKEYCTKLIELNYSIDIFYINLFLSYLNTLKYLEILSLNYLGYDGEDLLILIGENLPKSIINLTLNFENYLYLNYLLNLFKICKKKEIKFKMLDFSNCSYFNDVHISLLIIYYGNGQLDKLYLGNKKNFTKKSIEDIEYHVGFVKFSDCHVKYQLPDIDYSELY</sequence>
<name>A0A2Z6RVD8_9GLOM</name>
<organism evidence="1 2">
    <name type="scientific">Rhizophagus clarus</name>
    <dbReference type="NCBI Taxonomy" id="94130"/>
    <lineage>
        <taxon>Eukaryota</taxon>
        <taxon>Fungi</taxon>
        <taxon>Fungi incertae sedis</taxon>
        <taxon>Mucoromycota</taxon>
        <taxon>Glomeromycotina</taxon>
        <taxon>Glomeromycetes</taxon>
        <taxon>Glomerales</taxon>
        <taxon>Glomeraceae</taxon>
        <taxon>Rhizophagus</taxon>
    </lineage>
</organism>
<evidence type="ECO:0000313" key="2">
    <source>
        <dbReference type="Proteomes" id="UP000247702"/>
    </source>
</evidence>
<reference evidence="1 2" key="1">
    <citation type="submission" date="2017-11" db="EMBL/GenBank/DDBJ databases">
        <title>The genome of Rhizophagus clarus HR1 reveals common genetic basis of auxotrophy among arbuscular mycorrhizal fungi.</title>
        <authorList>
            <person name="Kobayashi Y."/>
        </authorList>
    </citation>
    <scope>NUCLEOTIDE SEQUENCE [LARGE SCALE GENOMIC DNA]</scope>
    <source>
        <strain evidence="1 2">HR1</strain>
    </source>
</reference>
<dbReference type="EMBL" id="BEXD01004060">
    <property type="protein sequence ID" value="GBC06241.1"/>
    <property type="molecule type" value="Genomic_DNA"/>
</dbReference>
<evidence type="ECO:0008006" key="3">
    <source>
        <dbReference type="Google" id="ProtNLM"/>
    </source>
</evidence>
<comment type="caution">
    <text evidence="1">The sequence shown here is derived from an EMBL/GenBank/DDBJ whole genome shotgun (WGS) entry which is preliminary data.</text>
</comment>
<protein>
    <recommendedName>
        <fullName evidence="3">F-box domain-containing protein</fullName>
    </recommendedName>
</protein>
<dbReference type="Proteomes" id="UP000247702">
    <property type="component" value="Unassembled WGS sequence"/>
</dbReference>